<feature type="region of interest" description="Disordered" evidence="1">
    <location>
        <begin position="1"/>
        <end position="37"/>
    </location>
</feature>
<comment type="caution">
    <text evidence="2">The sequence shown here is derived from an EMBL/GenBank/DDBJ whole genome shotgun (WGS) entry which is preliminary data.</text>
</comment>
<evidence type="ECO:0000256" key="1">
    <source>
        <dbReference type="SAM" id="MobiDB-lite"/>
    </source>
</evidence>
<name>A0A4C1TPX5_EUMVA</name>
<keyword evidence="3" id="KW-1185">Reference proteome</keyword>
<accession>A0A4C1TPX5</accession>
<organism evidence="2 3">
    <name type="scientific">Eumeta variegata</name>
    <name type="common">Bagworm moth</name>
    <name type="synonym">Eumeta japonica</name>
    <dbReference type="NCBI Taxonomy" id="151549"/>
    <lineage>
        <taxon>Eukaryota</taxon>
        <taxon>Metazoa</taxon>
        <taxon>Ecdysozoa</taxon>
        <taxon>Arthropoda</taxon>
        <taxon>Hexapoda</taxon>
        <taxon>Insecta</taxon>
        <taxon>Pterygota</taxon>
        <taxon>Neoptera</taxon>
        <taxon>Endopterygota</taxon>
        <taxon>Lepidoptera</taxon>
        <taxon>Glossata</taxon>
        <taxon>Ditrysia</taxon>
        <taxon>Tineoidea</taxon>
        <taxon>Psychidae</taxon>
        <taxon>Oiketicinae</taxon>
        <taxon>Eumeta</taxon>
    </lineage>
</organism>
<feature type="compositionally biased region" description="Basic and acidic residues" evidence="1">
    <location>
        <begin position="1"/>
        <end position="10"/>
    </location>
</feature>
<protein>
    <submittedName>
        <fullName evidence="2">Uncharacterized protein</fullName>
    </submittedName>
</protein>
<feature type="region of interest" description="Disordered" evidence="1">
    <location>
        <begin position="67"/>
        <end position="120"/>
    </location>
</feature>
<reference evidence="2 3" key="1">
    <citation type="journal article" date="2019" name="Commun. Biol.">
        <title>The bagworm genome reveals a unique fibroin gene that provides high tensile strength.</title>
        <authorList>
            <person name="Kono N."/>
            <person name="Nakamura H."/>
            <person name="Ohtoshi R."/>
            <person name="Tomita M."/>
            <person name="Numata K."/>
            <person name="Arakawa K."/>
        </authorList>
    </citation>
    <scope>NUCLEOTIDE SEQUENCE [LARGE SCALE GENOMIC DNA]</scope>
</reference>
<dbReference type="AlphaFoldDB" id="A0A4C1TPX5"/>
<evidence type="ECO:0000313" key="2">
    <source>
        <dbReference type="EMBL" id="GBP16019.1"/>
    </source>
</evidence>
<dbReference type="EMBL" id="BGZK01000076">
    <property type="protein sequence ID" value="GBP16019.1"/>
    <property type="molecule type" value="Genomic_DNA"/>
</dbReference>
<sequence>MYRALPRGEHVITPSRRPPRAPRRAAGPIPNAHTRNFSARQFEFSEIRSRNQRGGLYFVSARGAGRFFGASLPPPRPGPRRSQETRQRPPLASRHVGVFPVRNSDISGKNRAPDIRACTP</sequence>
<gene>
    <name evidence="2" type="ORF">EVAR_94363_1</name>
</gene>
<evidence type="ECO:0000313" key="3">
    <source>
        <dbReference type="Proteomes" id="UP000299102"/>
    </source>
</evidence>
<dbReference type="Proteomes" id="UP000299102">
    <property type="component" value="Unassembled WGS sequence"/>
</dbReference>
<proteinExistence type="predicted"/>